<dbReference type="RefSeq" id="WP_167923861.1">
    <property type="nucleotide sequence ID" value="NZ_JAATVY010000002.1"/>
</dbReference>
<organism evidence="1 2">
    <name type="scientific">Planosporangium thailandense</name>
    <dbReference type="NCBI Taxonomy" id="765197"/>
    <lineage>
        <taxon>Bacteria</taxon>
        <taxon>Bacillati</taxon>
        <taxon>Actinomycetota</taxon>
        <taxon>Actinomycetes</taxon>
        <taxon>Micromonosporales</taxon>
        <taxon>Micromonosporaceae</taxon>
        <taxon>Planosporangium</taxon>
    </lineage>
</organism>
<comment type="caution">
    <text evidence="1">The sequence shown here is derived from an EMBL/GenBank/DDBJ whole genome shotgun (WGS) entry which is preliminary data.</text>
</comment>
<keyword evidence="2" id="KW-1185">Reference proteome</keyword>
<reference evidence="1 2" key="1">
    <citation type="submission" date="2020-03" db="EMBL/GenBank/DDBJ databases">
        <title>WGS of the type strain of Planosporangium spp.</title>
        <authorList>
            <person name="Thawai C."/>
        </authorList>
    </citation>
    <scope>NUCLEOTIDE SEQUENCE [LARGE SCALE GENOMIC DNA]</scope>
    <source>
        <strain evidence="1 2">TBRC 5610</strain>
    </source>
</reference>
<accession>A0ABX0XSX5</accession>
<dbReference type="InterPro" id="IPR047707">
    <property type="entry name" value="VdcD-like"/>
</dbReference>
<evidence type="ECO:0008006" key="3">
    <source>
        <dbReference type="Google" id="ProtNLM"/>
    </source>
</evidence>
<proteinExistence type="predicted"/>
<gene>
    <name evidence="1" type="ORF">HC031_04505</name>
</gene>
<name>A0ABX0XSX5_9ACTN</name>
<dbReference type="EMBL" id="JAATVY010000002">
    <property type="protein sequence ID" value="NJC68992.1"/>
    <property type="molecule type" value="Genomic_DNA"/>
</dbReference>
<evidence type="ECO:0000313" key="2">
    <source>
        <dbReference type="Proteomes" id="UP000722989"/>
    </source>
</evidence>
<sequence length="84" mass="9149">MTAPKIPDTCPRCDSHDVSLLTASPVPGRWFMYACGVCFYSWRSTEPGYATDPAAYPAAFKIDPTDIPKMLVVPSIPTRRGGTP</sequence>
<protein>
    <recommendedName>
        <fullName evidence="3">Phenolic acid decarboxylase subunit D</fullName>
    </recommendedName>
</protein>
<dbReference type="Proteomes" id="UP000722989">
    <property type="component" value="Unassembled WGS sequence"/>
</dbReference>
<evidence type="ECO:0000313" key="1">
    <source>
        <dbReference type="EMBL" id="NJC68992.1"/>
    </source>
</evidence>
<dbReference type="NCBIfam" id="NF041205">
    <property type="entry name" value="VdcD"/>
    <property type="match status" value="1"/>
</dbReference>
<dbReference type="Pfam" id="PF26358">
    <property type="entry name" value="EcdD_BsdD_detox"/>
    <property type="match status" value="1"/>
</dbReference>